<protein>
    <submittedName>
        <fullName evidence="1">Uncharacterized protein</fullName>
    </submittedName>
</protein>
<organism evidence="1 2">
    <name type="scientific">Hypholoma sublateritium (strain FD-334 SS-4)</name>
    <dbReference type="NCBI Taxonomy" id="945553"/>
    <lineage>
        <taxon>Eukaryota</taxon>
        <taxon>Fungi</taxon>
        <taxon>Dikarya</taxon>
        <taxon>Basidiomycota</taxon>
        <taxon>Agaricomycotina</taxon>
        <taxon>Agaricomycetes</taxon>
        <taxon>Agaricomycetidae</taxon>
        <taxon>Agaricales</taxon>
        <taxon>Agaricineae</taxon>
        <taxon>Strophariaceae</taxon>
        <taxon>Hypholoma</taxon>
    </lineage>
</organism>
<reference evidence="2" key="1">
    <citation type="submission" date="2014-04" db="EMBL/GenBank/DDBJ databases">
        <title>Evolutionary Origins and Diversification of the Mycorrhizal Mutualists.</title>
        <authorList>
            <consortium name="DOE Joint Genome Institute"/>
            <consortium name="Mycorrhizal Genomics Consortium"/>
            <person name="Kohler A."/>
            <person name="Kuo A."/>
            <person name="Nagy L.G."/>
            <person name="Floudas D."/>
            <person name="Copeland A."/>
            <person name="Barry K.W."/>
            <person name="Cichocki N."/>
            <person name="Veneault-Fourrey C."/>
            <person name="LaButti K."/>
            <person name="Lindquist E.A."/>
            <person name="Lipzen A."/>
            <person name="Lundell T."/>
            <person name="Morin E."/>
            <person name="Murat C."/>
            <person name="Riley R."/>
            <person name="Ohm R."/>
            <person name="Sun H."/>
            <person name="Tunlid A."/>
            <person name="Henrissat B."/>
            <person name="Grigoriev I.V."/>
            <person name="Hibbett D.S."/>
            <person name="Martin F."/>
        </authorList>
    </citation>
    <scope>NUCLEOTIDE SEQUENCE [LARGE SCALE GENOMIC DNA]</scope>
    <source>
        <strain evidence="2">FD-334 SS-4</strain>
    </source>
</reference>
<name>A0A0D2P627_HYPSF</name>
<evidence type="ECO:0000313" key="1">
    <source>
        <dbReference type="EMBL" id="KJA24121.1"/>
    </source>
</evidence>
<evidence type="ECO:0000313" key="2">
    <source>
        <dbReference type="Proteomes" id="UP000054270"/>
    </source>
</evidence>
<proteinExistence type="predicted"/>
<gene>
    <name evidence="1" type="ORF">HYPSUDRAFT_200925</name>
</gene>
<keyword evidence="2" id="KW-1185">Reference proteome</keyword>
<sequence>MPIVFPSLRRCTALVCNISLAVFRHDLQRSALRNEPSVPSPSRSDSLAFALSKIHVMSISTDASTLTPVLPCMLIHCHYAGRARSAALRTHSTGACADLVWGVLYDIARASLPPLALPETHSASRALGLLPPSRIIALPFQVHFLRPISPKIKGLHAVACNHLSDLGRGRCLSSGIADEHI</sequence>
<dbReference type="AlphaFoldDB" id="A0A0D2P627"/>
<accession>A0A0D2P627</accession>
<dbReference type="EMBL" id="KN817539">
    <property type="protein sequence ID" value="KJA24121.1"/>
    <property type="molecule type" value="Genomic_DNA"/>
</dbReference>
<dbReference type="Proteomes" id="UP000054270">
    <property type="component" value="Unassembled WGS sequence"/>
</dbReference>